<comment type="caution">
    <text evidence="1">The sequence shown here is derived from an EMBL/GenBank/DDBJ whole genome shotgun (WGS) entry which is preliminary data.</text>
</comment>
<dbReference type="AlphaFoldDB" id="A0A820JPN5"/>
<evidence type="ECO:0000313" key="2">
    <source>
        <dbReference type="Proteomes" id="UP000663844"/>
    </source>
</evidence>
<gene>
    <name evidence="1" type="ORF">OXD698_LOCUS47522</name>
</gene>
<organism evidence="1 2">
    <name type="scientific">Adineta steineri</name>
    <dbReference type="NCBI Taxonomy" id="433720"/>
    <lineage>
        <taxon>Eukaryota</taxon>
        <taxon>Metazoa</taxon>
        <taxon>Spiralia</taxon>
        <taxon>Gnathifera</taxon>
        <taxon>Rotifera</taxon>
        <taxon>Eurotatoria</taxon>
        <taxon>Bdelloidea</taxon>
        <taxon>Adinetida</taxon>
        <taxon>Adinetidae</taxon>
        <taxon>Adineta</taxon>
    </lineage>
</organism>
<accession>A0A820JPN5</accession>
<protein>
    <submittedName>
        <fullName evidence="1">Uncharacterized protein</fullName>
    </submittedName>
</protein>
<reference evidence="1" key="1">
    <citation type="submission" date="2021-02" db="EMBL/GenBank/DDBJ databases">
        <authorList>
            <person name="Nowell W R."/>
        </authorList>
    </citation>
    <scope>NUCLEOTIDE SEQUENCE</scope>
</reference>
<evidence type="ECO:0000313" key="1">
    <source>
        <dbReference type="EMBL" id="CAF4327731.1"/>
    </source>
</evidence>
<feature type="non-terminal residue" evidence="1">
    <location>
        <position position="1"/>
    </location>
</feature>
<dbReference type="Proteomes" id="UP000663844">
    <property type="component" value="Unassembled WGS sequence"/>
</dbReference>
<name>A0A820JPN5_9BILA</name>
<sequence length="55" mass="6727">YLRAFVLNPVKHENEWLLRDQNGSEISFRMEKDLKEKFLNAWKQDISENFENVKK</sequence>
<proteinExistence type="predicted"/>
<dbReference type="EMBL" id="CAJOAZ010018575">
    <property type="protein sequence ID" value="CAF4327731.1"/>
    <property type="molecule type" value="Genomic_DNA"/>
</dbReference>